<sequence length="321" mass="36890">MDFKQPVQGQNTSMPPSPALYGQPPPPPSYPPMVLQEFVIANGITDRNLKAFPSETSMRMYKEYNKLSKHHLDFPRAKSNQNASIGLPLVISKRCLSIGLGDTSYLRFFECVPAPEARDRLYDKVDNRHIGEVLRRKFIGYTRYRLQLKGVETVVFAHLRLPIVDLRINDERFRFVKAISPVLNPDRFLYDLYLLAPDQVSLVDNMDSSRKVHKSNLLLGGLLHNIFPIRWCPRDRSKYISPHKCGSFDYYRSWEMFTRTKKCSVFSMYTYAVGNVDATAAVEFRSLILVAVSLILQSIEDDLHLARTARRNSNTTTNNVH</sequence>
<name>A0A4P6XI73_9ASCO</name>
<proteinExistence type="predicted"/>
<feature type="region of interest" description="Disordered" evidence="1">
    <location>
        <begin position="1"/>
        <end position="27"/>
    </location>
</feature>
<gene>
    <name evidence="2" type="ORF">METSCH_A03710</name>
</gene>
<evidence type="ECO:0000313" key="2">
    <source>
        <dbReference type="EMBL" id="QBM85746.1"/>
    </source>
</evidence>
<dbReference type="AlphaFoldDB" id="A0A4P6XI73"/>
<organism evidence="2 3">
    <name type="scientific">Metschnikowia aff. pulcherrima</name>
    <dbReference type="NCBI Taxonomy" id="2163413"/>
    <lineage>
        <taxon>Eukaryota</taxon>
        <taxon>Fungi</taxon>
        <taxon>Dikarya</taxon>
        <taxon>Ascomycota</taxon>
        <taxon>Saccharomycotina</taxon>
        <taxon>Pichiomycetes</taxon>
        <taxon>Metschnikowiaceae</taxon>
        <taxon>Metschnikowia</taxon>
    </lineage>
</organism>
<reference evidence="3" key="1">
    <citation type="submission" date="2019-03" db="EMBL/GenBank/DDBJ databases">
        <title>Snf2 controls pulcherriminic acid biosynthesis and connects pigmentation and antifungal activity of the yeast Metschnikowia pulcherrima.</title>
        <authorList>
            <person name="Gore-Lloyd D."/>
            <person name="Sumann I."/>
            <person name="Brachmann A.O."/>
            <person name="Schneeberger K."/>
            <person name="Ortiz-Merino R.A."/>
            <person name="Moreno-Beltran M."/>
            <person name="Schlaefli M."/>
            <person name="Kirner P."/>
            <person name="Santos Kron A."/>
            <person name="Wolfe K.H."/>
            <person name="Piel J."/>
            <person name="Ahrens C.H."/>
            <person name="Henk D."/>
            <person name="Freimoser F.M."/>
        </authorList>
    </citation>
    <scope>NUCLEOTIDE SEQUENCE [LARGE SCALE GENOMIC DNA]</scope>
    <source>
        <strain evidence="3">APC 1.2</strain>
    </source>
</reference>
<dbReference type="EMBL" id="CP034456">
    <property type="protein sequence ID" value="QBM85746.1"/>
    <property type="molecule type" value="Genomic_DNA"/>
</dbReference>
<feature type="compositionally biased region" description="Pro residues" evidence="1">
    <location>
        <begin position="15"/>
        <end position="27"/>
    </location>
</feature>
<accession>A0A4P6XI73</accession>
<protein>
    <submittedName>
        <fullName evidence="2">Uncharacterized protein</fullName>
    </submittedName>
</protein>
<dbReference type="Proteomes" id="UP000292447">
    <property type="component" value="Chromosome I"/>
</dbReference>
<keyword evidence="3" id="KW-1185">Reference proteome</keyword>
<evidence type="ECO:0000313" key="3">
    <source>
        <dbReference type="Proteomes" id="UP000292447"/>
    </source>
</evidence>
<evidence type="ECO:0000256" key="1">
    <source>
        <dbReference type="SAM" id="MobiDB-lite"/>
    </source>
</evidence>